<evidence type="ECO:0000256" key="5">
    <source>
        <dbReference type="SAM" id="SignalP"/>
    </source>
</evidence>
<evidence type="ECO:0000256" key="1">
    <source>
        <dbReference type="ARBA" id="ARBA00007749"/>
    </source>
</evidence>
<gene>
    <name evidence="7" type="ORF">Xsto_03541</name>
</gene>
<accession>A0A2D0KKQ5</accession>
<keyword evidence="2" id="KW-0479">Metal-binding</keyword>
<dbReference type="InterPro" id="IPR001279">
    <property type="entry name" value="Metallo-B-lactamas"/>
</dbReference>
<reference evidence="7 8" key="1">
    <citation type="journal article" date="2017" name="Nat. Microbiol.">
        <title>Natural product diversity associated with the nematode symbionts Photorhabdus and Xenorhabdus.</title>
        <authorList>
            <person name="Tobias N.J."/>
            <person name="Wolff H."/>
            <person name="Djahanschiri B."/>
            <person name="Grundmann F."/>
            <person name="Kronenwerth M."/>
            <person name="Shi Y.M."/>
            <person name="Simonyi S."/>
            <person name="Grun P."/>
            <person name="Shapiro-Ilan D."/>
            <person name="Pidot S.J."/>
            <person name="Stinear T.P."/>
            <person name="Ebersberger I."/>
            <person name="Bode H.B."/>
        </authorList>
    </citation>
    <scope>NUCLEOTIDE SEQUENCE [LARGE SCALE GENOMIC DNA]</scope>
    <source>
        <strain evidence="7 8">DSM 17904</strain>
    </source>
</reference>
<sequence length="332" mass="36423">MKNILKTSYLAITLALTGLITTTAIPTALAKSAEQPVNQVPGYYHHMLGDLMVTAVYDGYVDLSPSLLKGLDINNIKSLITRMFQVENKEGIQTAITAYLVNTKEGLVLIDAGSSNCFGPTAGNIVNNIRAAGYQPESVKAILLTHMHPDHACGITSPSGEIVFPNANLYISEEEKNFWQAPETIASASEINRSFITQTLNAIEPYVAKKALRTFQSGENIIPGIKAISTSGHTPGHTSYLLNSGKNNMLILGDMIHFYAVQLEHPEVSIEFDIDNNKAVEARKSIFKKASDEKWLIGAAHLPFPGIGYLRQNQQKYDWVPVEYTTTLKVNN</sequence>
<comment type="similarity">
    <text evidence="1">Belongs to the metallo-beta-lactamase superfamily.</text>
</comment>
<evidence type="ECO:0000256" key="3">
    <source>
        <dbReference type="ARBA" id="ARBA00022801"/>
    </source>
</evidence>
<feature type="chain" id="PRO_5012587364" evidence="5">
    <location>
        <begin position="31"/>
        <end position="332"/>
    </location>
</feature>
<dbReference type="RefSeq" id="WP_099125890.1">
    <property type="nucleotide sequence ID" value="NZ_CAWNRH010000119.1"/>
</dbReference>
<dbReference type="SMART" id="SM00849">
    <property type="entry name" value="Lactamase_B"/>
    <property type="match status" value="1"/>
</dbReference>
<comment type="caution">
    <text evidence="7">The sequence shown here is derived from an EMBL/GenBank/DDBJ whole genome shotgun (WGS) entry which is preliminary data.</text>
</comment>
<dbReference type="SUPFAM" id="SSF56281">
    <property type="entry name" value="Metallo-hydrolase/oxidoreductase"/>
    <property type="match status" value="1"/>
</dbReference>
<dbReference type="InterPro" id="IPR051013">
    <property type="entry name" value="MBL_superfamily_lactonases"/>
</dbReference>
<keyword evidence="3" id="KW-0378">Hydrolase</keyword>
<protein>
    <submittedName>
        <fullName evidence="7">L1 beta-lactamase</fullName>
    </submittedName>
</protein>
<dbReference type="GO" id="GO:0046872">
    <property type="term" value="F:metal ion binding"/>
    <property type="evidence" value="ECO:0007669"/>
    <property type="project" value="UniProtKB-KW"/>
</dbReference>
<dbReference type="EMBL" id="NJAJ01000043">
    <property type="protein sequence ID" value="PHM63905.1"/>
    <property type="molecule type" value="Genomic_DNA"/>
</dbReference>
<keyword evidence="4" id="KW-0862">Zinc</keyword>
<keyword evidence="8" id="KW-1185">Reference proteome</keyword>
<name>A0A2D0KKQ5_9GAMM</name>
<dbReference type="Proteomes" id="UP000222366">
    <property type="component" value="Unassembled WGS sequence"/>
</dbReference>
<evidence type="ECO:0000256" key="4">
    <source>
        <dbReference type="ARBA" id="ARBA00022833"/>
    </source>
</evidence>
<dbReference type="AlphaFoldDB" id="A0A2D0KKQ5"/>
<evidence type="ECO:0000313" key="7">
    <source>
        <dbReference type="EMBL" id="PHM63905.1"/>
    </source>
</evidence>
<feature type="domain" description="Metallo-beta-lactamase" evidence="6">
    <location>
        <begin position="95"/>
        <end position="301"/>
    </location>
</feature>
<proteinExistence type="inferred from homology"/>
<evidence type="ECO:0000313" key="8">
    <source>
        <dbReference type="Proteomes" id="UP000222366"/>
    </source>
</evidence>
<feature type="signal peptide" evidence="5">
    <location>
        <begin position="1"/>
        <end position="30"/>
    </location>
</feature>
<keyword evidence="5" id="KW-0732">Signal</keyword>
<dbReference type="Pfam" id="PF00753">
    <property type="entry name" value="Lactamase_B"/>
    <property type="match status" value="1"/>
</dbReference>
<evidence type="ECO:0000256" key="2">
    <source>
        <dbReference type="ARBA" id="ARBA00022723"/>
    </source>
</evidence>
<dbReference type="InterPro" id="IPR036866">
    <property type="entry name" value="RibonucZ/Hydroxyglut_hydro"/>
</dbReference>
<dbReference type="PANTHER" id="PTHR42978:SF6">
    <property type="entry name" value="QUORUM-QUENCHING LACTONASE YTNP-RELATED"/>
    <property type="match status" value="1"/>
</dbReference>
<dbReference type="CDD" id="cd07720">
    <property type="entry name" value="OPHC2-like_MBL-fold"/>
    <property type="match status" value="1"/>
</dbReference>
<dbReference type="Gene3D" id="3.60.15.10">
    <property type="entry name" value="Ribonuclease Z/Hydroxyacylglutathione hydrolase-like"/>
    <property type="match status" value="1"/>
</dbReference>
<dbReference type="PANTHER" id="PTHR42978">
    <property type="entry name" value="QUORUM-QUENCHING LACTONASE YTNP-RELATED-RELATED"/>
    <property type="match status" value="1"/>
</dbReference>
<organism evidence="7 8">
    <name type="scientific">Xenorhabdus stockiae</name>
    <dbReference type="NCBI Taxonomy" id="351614"/>
    <lineage>
        <taxon>Bacteria</taxon>
        <taxon>Pseudomonadati</taxon>
        <taxon>Pseudomonadota</taxon>
        <taxon>Gammaproteobacteria</taxon>
        <taxon>Enterobacterales</taxon>
        <taxon>Morganellaceae</taxon>
        <taxon>Xenorhabdus</taxon>
    </lineage>
</organism>
<evidence type="ECO:0000259" key="6">
    <source>
        <dbReference type="SMART" id="SM00849"/>
    </source>
</evidence>
<dbReference type="GO" id="GO:0016787">
    <property type="term" value="F:hydrolase activity"/>
    <property type="evidence" value="ECO:0007669"/>
    <property type="project" value="UniProtKB-KW"/>
</dbReference>